<protein>
    <submittedName>
        <fullName evidence="3">Uncharacterized protein</fullName>
    </submittedName>
</protein>
<feature type="compositionally biased region" description="Polar residues" evidence="1">
    <location>
        <begin position="35"/>
        <end position="51"/>
    </location>
</feature>
<evidence type="ECO:0000313" key="4">
    <source>
        <dbReference type="Proteomes" id="UP000799776"/>
    </source>
</evidence>
<accession>A0A6A5YC85</accession>
<dbReference type="EMBL" id="ML978714">
    <property type="protein sequence ID" value="KAF2089495.1"/>
    <property type="molecule type" value="Genomic_DNA"/>
</dbReference>
<name>A0A6A5YC85_9PEZI</name>
<evidence type="ECO:0000313" key="3">
    <source>
        <dbReference type="EMBL" id="KAF2089495.1"/>
    </source>
</evidence>
<evidence type="ECO:0000256" key="1">
    <source>
        <dbReference type="SAM" id="MobiDB-lite"/>
    </source>
</evidence>
<keyword evidence="2" id="KW-0732">Signal</keyword>
<reference evidence="3" key="1">
    <citation type="journal article" date="2020" name="Stud. Mycol.">
        <title>101 Dothideomycetes genomes: a test case for predicting lifestyles and emergence of pathogens.</title>
        <authorList>
            <person name="Haridas S."/>
            <person name="Albert R."/>
            <person name="Binder M."/>
            <person name="Bloem J."/>
            <person name="Labutti K."/>
            <person name="Salamov A."/>
            <person name="Andreopoulos B."/>
            <person name="Baker S."/>
            <person name="Barry K."/>
            <person name="Bills G."/>
            <person name="Bluhm B."/>
            <person name="Cannon C."/>
            <person name="Castanera R."/>
            <person name="Culley D."/>
            <person name="Daum C."/>
            <person name="Ezra D."/>
            <person name="Gonzalez J."/>
            <person name="Henrissat B."/>
            <person name="Kuo A."/>
            <person name="Liang C."/>
            <person name="Lipzen A."/>
            <person name="Lutzoni F."/>
            <person name="Magnuson J."/>
            <person name="Mondo S."/>
            <person name="Nolan M."/>
            <person name="Ohm R."/>
            <person name="Pangilinan J."/>
            <person name="Park H.-J."/>
            <person name="Ramirez L."/>
            <person name="Alfaro M."/>
            <person name="Sun H."/>
            <person name="Tritt A."/>
            <person name="Yoshinaga Y."/>
            <person name="Zwiers L.-H."/>
            <person name="Turgeon B."/>
            <person name="Goodwin S."/>
            <person name="Spatafora J."/>
            <person name="Crous P."/>
            <person name="Grigoriev I."/>
        </authorList>
    </citation>
    <scope>NUCLEOTIDE SEQUENCE</scope>
    <source>
        <strain evidence="3">CBS 121410</strain>
    </source>
</reference>
<proteinExistence type="predicted"/>
<organism evidence="3 4">
    <name type="scientific">Saccharata proteae CBS 121410</name>
    <dbReference type="NCBI Taxonomy" id="1314787"/>
    <lineage>
        <taxon>Eukaryota</taxon>
        <taxon>Fungi</taxon>
        <taxon>Dikarya</taxon>
        <taxon>Ascomycota</taxon>
        <taxon>Pezizomycotina</taxon>
        <taxon>Dothideomycetes</taxon>
        <taxon>Dothideomycetes incertae sedis</taxon>
        <taxon>Botryosphaeriales</taxon>
        <taxon>Saccharataceae</taxon>
        <taxon>Saccharata</taxon>
    </lineage>
</organism>
<feature type="compositionally biased region" description="Polar residues" evidence="1">
    <location>
        <begin position="242"/>
        <end position="252"/>
    </location>
</feature>
<feature type="region of interest" description="Disordered" evidence="1">
    <location>
        <begin position="218"/>
        <end position="258"/>
    </location>
</feature>
<sequence length="277" mass="30453">MHGHAIFVPWEVLTWWPVAGSWICSAVEGADGGRLTSQKSNRGLQGPSPTRASFRRRVGLGAEAVMIVRRWRPETPTWLSWQSVGMGLAVGRASPLSVDTPRRPVLTTTYRSRETERSKVKQARRTTRLKLRLQHVEFYISKQAPESTFKISKSASDFSPVVAGVVAKWVRDLELLGLGRPWFTIAGLAGFRFASQGSLLCWAARYLIRPTVVGSASRECCSSPTSDRPGRRKAVAAGPSRTGISRQGTVSRGSLGARPLRSFRRIDLLGTRPGGEK</sequence>
<dbReference type="Proteomes" id="UP000799776">
    <property type="component" value="Unassembled WGS sequence"/>
</dbReference>
<evidence type="ECO:0000256" key="2">
    <source>
        <dbReference type="SAM" id="SignalP"/>
    </source>
</evidence>
<keyword evidence="4" id="KW-1185">Reference proteome</keyword>
<feature type="region of interest" description="Disordered" evidence="1">
    <location>
        <begin position="32"/>
        <end position="52"/>
    </location>
</feature>
<dbReference type="AlphaFoldDB" id="A0A6A5YC85"/>
<gene>
    <name evidence="3" type="ORF">K490DRAFT_55091</name>
</gene>
<feature type="chain" id="PRO_5025653943" evidence="2">
    <location>
        <begin position="21"/>
        <end position="277"/>
    </location>
</feature>
<feature type="signal peptide" evidence="2">
    <location>
        <begin position="1"/>
        <end position="20"/>
    </location>
</feature>